<name>A0A2C5XVE3_9HYPO</name>
<dbReference type="Proteomes" id="UP000226192">
    <property type="component" value="Unassembled WGS sequence"/>
</dbReference>
<accession>A0A2C5XVE3</accession>
<keyword evidence="4" id="KW-1185">Reference proteome</keyword>
<dbReference type="Gene3D" id="2.40.50.770">
    <property type="entry name" value="RecQ-mediated genome instability protein Rmi1, C-terminal domain"/>
    <property type="match status" value="1"/>
</dbReference>
<dbReference type="InterPro" id="IPR013894">
    <property type="entry name" value="RMI1_OB"/>
</dbReference>
<sequence>MDLPFQLRASLVAQSLPPPSTAFLSSLVAARSPPPPLPSLLATARARLLACDLCSSSLVDTALLAPLPGQLDAPALRLPRDVHVQIVDVQNLGVARWEQAQQLQAIALGQQKRGRQVVRIQADDAPAAAAGANATHRLVLQDRQGTRVYAVELRRDLRIGIGKTNIGEKMVLRAGTSVARGVVLLSPESYLLLGGKVEAWHKAWLEGRLARLSEAVGSQPPR</sequence>
<dbReference type="STRING" id="1399860.A0A2C5XVE3"/>
<organism evidence="3 4">
    <name type="scientific">Ophiocordyceps australis</name>
    <dbReference type="NCBI Taxonomy" id="1399860"/>
    <lineage>
        <taxon>Eukaryota</taxon>
        <taxon>Fungi</taxon>
        <taxon>Dikarya</taxon>
        <taxon>Ascomycota</taxon>
        <taxon>Pezizomycotina</taxon>
        <taxon>Sordariomycetes</taxon>
        <taxon>Hypocreomycetidae</taxon>
        <taxon>Hypocreales</taxon>
        <taxon>Ophiocordycipitaceae</taxon>
        <taxon>Ophiocordyceps</taxon>
    </lineage>
</organism>
<dbReference type="Pfam" id="PF08585">
    <property type="entry name" value="RMI1_N_C"/>
    <property type="match status" value="1"/>
</dbReference>
<protein>
    <submittedName>
        <fullName evidence="3">Uncharacterized protein</fullName>
    </submittedName>
</protein>
<feature type="domain" description="RMI1 N-terminal" evidence="2">
    <location>
        <begin position="13"/>
        <end position="56"/>
    </location>
</feature>
<reference evidence="3 4" key="1">
    <citation type="submission" date="2017-06" db="EMBL/GenBank/DDBJ databases">
        <title>Ant-infecting Ophiocordyceps genomes reveal a high diversity of potential behavioral manipulation genes and a possible major role for enterotoxins.</title>
        <authorList>
            <person name="De Bekker C."/>
            <person name="Evans H.C."/>
            <person name="Brachmann A."/>
            <person name="Hughes D.P."/>
        </authorList>
    </citation>
    <scope>NUCLEOTIDE SEQUENCE [LARGE SCALE GENOMIC DNA]</scope>
    <source>
        <strain evidence="3 4">Map64</strain>
    </source>
</reference>
<dbReference type="AlphaFoldDB" id="A0A2C5XVE3"/>
<evidence type="ECO:0000259" key="1">
    <source>
        <dbReference type="Pfam" id="PF08585"/>
    </source>
</evidence>
<evidence type="ECO:0000313" key="4">
    <source>
        <dbReference type="Proteomes" id="UP000226192"/>
    </source>
</evidence>
<evidence type="ECO:0000313" key="3">
    <source>
        <dbReference type="EMBL" id="PHH59363.1"/>
    </source>
</evidence>
<comment type="caution">
    <text evidence="3">The sequence shown here is derived from an EMBL/GenBank/DDBJ whole genome shotgun (WGS) entry which is preliminary data.</text>
</comment>
<proteinExistence type="predicted"/>
<feature type="domain" description="RecQ mediated genome instability protein 1 OB-fold" evidence="1">
    <location>
        <begin position="77"/>
        <end position="208"/>
    </location>
</feature>
<dbReference type="OrthoDB" id="341511at2759"/>
<dbReference type="EMBL" id="NJET01000212">
    <property type="protein sequence ID" value="PHH59363.1"/>
    <property type="molecule type" value="Genomic_DNA"/>
</dbReference>
<dbReference type="InterPro" id="IPR042470">
    <property type="entry name" value="RMI1_N_C_sf"/>
</dbReference>
<evidence type="ECO:0000259" key="2">
    <source>
        <dbReference type="Pfam" id="PF21000"/>
    </source>
</evidence>
<dbReference type="Pfam" id="PF21000">
    <property type="entry name" value="RMI1_N_N"/>
    <property type="match status" value="1"/>
</dbReference>
<dbReference type="InterPro" id="IPR049363">
    <property type="entry name" value="RMI1_N"/>
</dbReference>
<gene>
    <name evidence="3" type="ORF">CDD81_3344</name>
</gene>